<proteinExistence type="predicted"/>
<evidence type="ECO:0000256" key="1">
    <source>
        <dbReference type="SAM" id="MobiDB-lite"/>
    </source>
</evidence>
<evidence type="ECO:0000313" key="3">
    <source>
        <dbReference type="Proteomes" id="UP001412067"/>
    </source>
</evidence>
<gene>
    <name evidence="2" type="ORF">KSP40_PGU022739</name>
</gene>
<sequence>MAVSNPYPRNYYLTLNYINSGNFGDVVNVELSMDRNGQIDGNMVSVKFTLAQRPKASSPVKAIPPPPPPKRELPPKDKILAGPEKEVAPRPRERGTELGNGTRGLLEDLWGVDN</sequence>
<dbReference type="Proteomes" id="UP001412067">
    <property type="component" value="Unassembled WGS sequence"/>
</dbReference>
<feature type="compositionally biased region" description="Basic and acidic residues" evidence="1">
    <location>
        <begin position="69"/>
        <end position="96"/>
    </location>
</feature>
<name>A0ABR2LST1_9ASPA</name>
<reference evidence="2 3" key="1">
    <citation type="journal article" date="2022" name="Nat. Plants">
        <title>Genomes of leafy and leafless Platanthera orchids illuminate the evolution of mycoheterotrophy.</title>
        <authorList>
            <person name="Li M.H."/>
            <person name="Liu K.W."/>
            <person name="Li Z."/>
            <person name="Lu H.C."/>
            <person name="Ye Q.L."/>
            <person name="Zhang D."/>
            <person name="Wang J.Y."/>
            <person name="Li Y.F."/>
            <person name="Zhong Z.M."/>
            <person name="Liu X."/>
            <person name="Yu X."/>
            <person name="Liu D.K."/>
            <person name="Tu X.D."/>
            <person name="Liu B."/>
            <person name="Hao Y."/>
            <person name="Liao X.Y."/>
            <person name="Jiang Y.T."/>
            <person name="Sun W.H."/>
            <person name="Chen J."/>
            <person name="Chen Y.Q."/>
            <person name="Ai Y."/>
            <person name="Zhai J.W."/>
            <person name="Wu S.S."/>
            <person name="Zhou Z."/>
            <person name="Hsiao Y.Y."/>
            <person name="Wu W.L."/>
            <person name="Chen Y.Y."/>
            <person name="Lin Y.F."/>
            <person name="Hsu J.L."/>
            <person name="Li C.Y."/>
            <person name="Wang Z.W."/>
            <person name="Zhao X."/>
            <person name="Zhong W.Y."/>
            <person name="Ma X.K."/>
            <person name="Ma L."/>
            <person name="Huang J."/>
            <person name="Chen G.Z."/>
            <person name="Huang M.Z."/>
            <person name="Huang L."/>
            <person name="Peng D.H."/>
            <person name="Luo Y.B."/>
            <person name="Zou S.Q."/>
            <person name="Chen S.P."/>
            <person name="Lan S."/>
            <person name="Tsai W.C."/>
            <person name="Van de Peer Y."/>
            <person name="Liu Z.J."/>
        </authorList>
    </citation>
    <scope>NUCLEOTIDE SEQUENCE [LARGE SCALE GENOMIC DNA]</scope>
    <source>
        <strain evidence="2">Lor288</strain>
    </source>
</reference>
<dbReference type="EMBL" id="JBBWWR010000016">
    <property type="protein sequence ID" value="KAK8948277.1"/>
    <property type="molecule type" value="Genomic_DNA"/>
</dbReference>
<comment type="caution">
    <text evidence="2">The sequence shown here is derived from an EMBL/GenBank/DDBJ whole genome shotgun (WGS) entry which is preliminary data.</text>
</comment>
<feature type="region of interest" description="Disordered" evidence="1">
    <location>
        <begin position="54"/>
        <end position="114"/>
    </location>
</feature>
<keyword evidence="3" id="KW-1185">Reference proteome</keyword>
<evidence type="ECO:0000313" key="2">
    <source>
        <dbReference type="EMBL" id="KAK8948277.1"/>
    </source>
</evidence>
<protein>
    <submittedName>
        <fullName evidence="2">Uncharacterized protein</fullName>
    </submittedName>
</protein>
<accession>A0ABR2LST1</accession>
<organism evidence="2 3">
    <name type="scientific">Platanthera guangdongensis</name>
    <dbReference type="NCBI Taxonomy" id="2320717"/>
    <lineage>
        <taxon>Eukaryota</taxon>
        <taxon>Viridiplantae</taxon>
        <taxon>Streptophyta</taxon>
        <taxon>Embryophyta</taxon>
        <taxon>Tracheophyta</taxon>
        <taxon>Spermatophyta</taxon>
        <taxon>Magnoliopsida</taxon>
        <taxon>Liliopsida</taxon>
        <taxon>Asparagales</taxon>
        <taxon>Orchidaceae</taxon>
        <taxon>Orchidoideae</taxon>
        <taxon>Orchideae</taxon>
        <taxon>Orchidinae</taxon>
        <taxon>Platanthera</taxon>
    </lineage>
</organism>